<feature type="transmembrane region" description="Helical" evidence="1">
    <location>
        <begin position="7"/>
        <end position="29"/>
    </location>
</feature>
<name>A0ABV5BTS4_9LEPT</name>
<gene>
    <name evidence="2" type="ORF">ACE5IX_19560</name>
</gene>
<dbReference type="EMBL" id="JBHILJ010000028">
    <property type="protein sequence ID" value="MFB5738719.1"/>
    <property type="molecule type" value="Genomic_DNA"/>
</dbReference>
<comment type="caution">
    <text evidence="2">The sequence shown here is derived from an EMBL/GenBank/DDBJ whole genome shotgun (WGS) entry which is preliminary data.</text>
</comment>
<dbReference type="RefSeq" id="WP_375517833.1">
    <property type="nucleotide sequence ID" value="NZ_JBHILI010000008.1"/>
</dbReference>
<keyword evidence="1" id="KW-0812">Transmembrane</keyword>
<evidence type="ECO:0008006" key="4">
    <source>
        <dbReference type="Google" id="ProtNLM"/>
    </source>
</evidence>
<organism evidence="2 3">
    <name type="scientific">Leptospira wolffii</name>
    <dbReference type="NCBI Taxonomy" id="409998"/>
    <lineage>
        <taxon>Bacteria</taxon>
        <taxon>Pseudomonadati</taxon>
        <taxon>Spirochaetota</taxon>
        <taxon>Spirochaetia</taxon>
        <taxon>Leptospirales</taxon>
        <taxon>Leptospiraceae</taxon>
        <taxon>Leptospira</taxon>
    </lineage>
</organism>
<keyword evidence="1" id="KW-1133">Transmembrane helix</keyword>
<proteinExistence type="predicted"/>
<evidence type="ECO:0000313" key="2">
    <source>
        <dbReference type="EMBL" id="MFB5738719.1"/>
    </source>
</evidence>
<sequence length="219" mass="25075">MESLTNFIFRLFIVAMLILFSQCIGPAAYRDIPASIESNDSFIRFRFPDLGATSTLEAPGEYTTIQDRKTYFLAIYLNNPSLFQQHRTLSPLEPYWKKFYQNFSSLPSAIVSEPRFNILPNCEYFFPVPSGAHQFNVFSYNRNHAPVGGGGIYKTINIPAHYSLRIHLRNPKDLPESQIDPSKYVAYSVGDQILFSLEPTPKRMEPQICEPELYSKNGK</sequence>
<dbReference type="Proteomes" id="UP001580391">
    <property type="component" value="Unassembled WGS sequence"/>
</dbReference>
<protein>
    <recommendedName>
        <fullName evidence="4">Lipoprotein</fullName>
    </recommendedName>
</protein>
<keyword evidence="1" id="KW-0472">Membrane</keyword>
<accession>A0ABV5BTS4</accession>
<keyword evidence="3" id="KW-1185">Reference proteome</keyword>
<reference evidence="2 3" key="1">
    <citation type="submission" date="2024-09" db="EMBL/GenBank/DDBJ databases">
        <title>Taxonomic and Genotyping Characterization of Leptospira Strains isolated from Multiple Sources in Colombia highlights the importance of intermediate species.</title>
        <authorList>
            <person name="Torres Higuera L."/>
            <person name="Rojas Tapias D."/>
            <person name="Jimenez Velasquez S."/>
            <person name="Renjifo Ibanez C."/>
        </authorList>
    </citation>
    <scope>NUCLEOTIDE SEQUENCE [LARGE SCALE GENOMIC DNA]</scope>
    <source>
        <strain evidence="2 3">Lep080</strain>
    </source>
</reference>
<evidence type="ECO:0000256" key="1">
    <source>
        <dbReference type="SAM" id="Phobius"/>
    </source>
</evidence>
<evidence type="ECO:0000313" key="3">
    <source>
        <dbReference type="Proteomes" id="UP001580391"/>
    </source>
</evidence>